<reference evidence="2 3" key="1">
    <citation type="journal article" date="2014" name="Antonie Van Leeuwenhoek">
        <title>Hyphomonas beringensis sp. nov. and Hyphomonas chukchiensis sp. nov., isolated from surface seawater of the Bering Sea and Chukchi Sea.</title>
        <authorList>
            <person name="Li C."/>
            <person name="Lai Q."/>
            <person name="Li G."/>
            <person name="Dong C."/>
            <person name="Wang J."/>
            <person name="Liao Y."/>
            <person name="Shao Z."/>
        </authorList>
    </citation>
    <scope>NUCLEOTIDE SEQUENCE [LARGE SCALE GENOMIC DNA]</scope>
    <source>
        <strain evidence="2 3">25B14_1</strain>
    </source>
</reference>
<feature type="signal peptide" evidence="1">
    <location>
        <begin position="1"/>
        <end position="21"/>
    </location>
</feature>
<gene>
    <name evidence="2" type="ORF">HY29_04875</name>
</gene>
<dbReference type="RefSeq" id="WP_034798384.1">
    <property type="nucleotide sequence ID" value="NZ_AWFF01000065.1"/>
</dbReference>
<keyword evidence="1" id="KW-0732">Signal</keyword>
<sequence length="233" mass="25868">MKIFYGLLAAAFCVMSPGAIAEEGAGIPFCEAGVMWDTHQIKAGYFKDADGHVTLQQITFFPDKKLEFMDEALAAAPPASSVWLEYRGDLNGENAKESIILAFYDFPGAKDQLKACGKYGFGSQDFVYTPVARTVQAADGSTQTEWRCTIDSRFYFYEKNPEAAGGDEVDVEIGGREVTQPPFIRRDVVIVSPVVARLLIPVDFGKDVLFHLDLQKTRMKKRYEAGECIPRPE</sequence>
<dbReference type="PATRIC" id="fig|1280946.3.peg.3022"/>
<dbReference type="EMBL" id="AWFF01000065">
    <property type="protein sequence ID" value="KCZ52616.1"/>
    <property type="molecule type" value="Genomic_DNA"/>
</dbReference>
<organism evidence="2 3">
    <name type="scientific">Hyphomonas beringensis</name>
    <dbReference type="NCBI Taxonomy" id="1280946"/>
    <lineage>
        <taxon>Bacteria</taxon>
        <taxon>Pseudomonadati</taxon>
        <taxon>Pseudomonadota</taxon>
        <taxon>Alphaproteobacteria</taxon>
        <taxon>Hyphomonadales</taxon>
        <taxon>Hyphomonadaceae</taxon>
        <taxon>Hyphomonas</taxon>
    </lineage>
</organism>
<evidence type="ECO:0000256" key="1">
    <source>
        <dbReference type="SAM" id="SignalP"/>
    </source>
</evidence>
<accession>A0A062TX63</accession>
<dbReference type="Proteomes" id="UP000027037">
    <property type="component" value="Unassembled WGS sequence"/>
</dbReference>
<evidence type="ECO:0000313" key="3">
    <source>
        <dbReference type="Proteomes" id="UP000027037"/>
    </source>
</evidence>
<name>A0A062TX63_9PROT</name>
<dbReference type="AlphaFoldDB" id="A0A062TX63"/>
<dbReference type="OrthoDB" id="9876605at2"/>
<feature type="chain" id="PRO_5001614539" evidence="1">
    <location>
        <begin position="22"/>
        <end position="233"/>
    </location>
</feature>
<comment type="caution">
    <text evidence="2">The sequence shown here is derived from an EMBL/GenBank/DDBJ whole genome shotgun (WGS) entry which is preliminary data.</text>
</comment>
<evidence type="ECO:0000313" key="2">
    <source>
        <dbReference type="EMBL" id="KCZ52616.1"/>
    </source>
</evidence>
<protein>
    <submittedName>
        <fullName evidence="2">Uncharacterized protein</fullName>
    </submittedName>
</protein>
<dbReference type="STRING" id="1280946.HY29_04875"/>
<keyword evidence="3" id="KW-1185">Reference proteome</keyword>
<proteinExistence type="predicted"/>